<dbReference type="AlphaFoldDB" id="A0A5B7E5K2"/>
<feature type="compositionally biased region" description="Low complexity" evidence="1">
    <location>
        <begin position="78"/>
        <end position="90"/>
    </location>
</feature>
<proteinExistence type="predicted"/>
<name>A0A5B7E5K2_PORTR</name>
<keyword evidence="3" id="KW-1185">Reference proteome</keyword>
<evidence type="ECO:0000256" key="1">
    <source>
        <dbReference type="SAM" id="MobiDB-lite"/>
    </source>
</evidence>
<gene>
    <name evidence="2" type="ORF">E2C01_021752</name>
</gene>
<dbReference type="OrthoDB" id="6361959at2759"/>
<protein>
    <submittedName>
        <fullName evidence="2">Uncharacterized protein</fullName>
    </submittedName>
</protein>
<dbReference type="EMBL" id="VSRR010001931">
    <property type="protein sequence ID" value="MPC28543.1"/>
    <property type="molecule type" value="Genomic_DNA"/>
</dbReference>
<comment type="caution">
    <text evidence="2">The sequence shown here is derived from an EMBL/GenBank/DDBJ whole genome shotgun (WGS) entry which is preliminary data.</text>
</comment>
<reference evidence="2 3" key="1">
    <citation type="submission" date="2019-05" db="EMBL/GenBank/DDBJ databases">
        <title>Another draft genome of Portunus trituberculatus and its Hox gene families provides insights of decapod evolution.</title>
        <authorList>
            <person name="Jeong J.-H."/>
            <person name="Song I."/>
            <person name="Kim S."/>
            <person name="Choi T."/>
            <person name="Kim D."/>
            <person name="Ryu S."/>
            <person name="Kim W."/>
        </authorList>
    </citation>
    <scope>NUCLEOTIDE SEQUENCE [LARGE SCALE GENOMIC DNA]</scope>
    <source>
        <tissue evidence="2">Muscle</tissue>
    </source>
</reference>
<feature type="region of interest" description="Disordered" evidence="1">
    <location>
        <begin position="75"/>
        <end position="108"/>
    </location>
</feature>
<accession>A0A5B7E5K2</accession>
<sequence length="108" mass="12627">MQHCLGTANYHRQLREVRGAKLTCLRYPQNTFITTSGHHFYFYSDKRTKRVVTSFHPRDSSKDIYYNRLLTPHLSFPTSDHSSTTTATTSPQQVRSSMLRMSEAQKRE</sequence>
<evidence type="ECO:0000313" key="2">
    <source>
        <dbReference type="EMBL" id="MPC28543.1"/>
    </source>
</evidence>
<organism evidence="2 3">
    <name type="scientific">Portunus trituberculatus</name>
    <name type="common">Swimming crab</name>
    <name type="synonym">Neptunus trituberculatus</name>
    <dbReference type="NCBI Taxonomy" id="210409"/>
    <lineage>
        <taxon>Eukaryota</taxon>
        <taxon>Metazoa</taxon>
        <taxon>Ecdysozoa</taxon>
        <taxon>Arthropoda</taxon>
        <taxon>Crustacea</taxon>
        <taxon>Multicrustacea</taxon>
        <taxon>Malacostraca</taxon>
        <taxon>Eumalacostraca</taxon>
        <taxon>Eucarida</taxon>
        <taxon>Decapoda</taxon>
        <taxon>Pleocyemata</taxon>
        <taxon>Brachyura</taxon>
        <taxon>Eubrachyura</taxon>
        <taxon>Portunoidea</taxon>
        <taxon>Portunidae</taxon>
        <taxon>Portuninae</taxon>
        <taxon>Portunus</taxon>
    </lineage>
</organism>
<evidence type="ECO:0000313" key="3">
    <source>
        <dbReference type="Proteomes" id="UP000324222"/>
    </source>
</evidence>
<dbReference type="Proteomes" id="UP000324222">
    <property type="component" value="Unassembled WGS sequence"/>
</dbReference>